<keyword evidence="3" id="KW-1003">Cell membrane</keyword>
<evidence type="ECO:0000256" key="1">
    <source>
        <dbReference type="ARBA" id="ARBA00004651"/>
    </source>
</evidence>
<evidence type="ECO:0000313" key="9">
    <source>
        <dbReference type="EMBL" id="SEJ45746.1"/>
    </source>
</evidence>
<feature type="transmembrane region" description="Helical" evidence="8">
    <location>
        <begin position="582"/>
        <end position="603"/>
    </location>
</feature>
<dbReference type="GO" id="GO:0008324">
    <property type="term" value="F:monoatomic cation transmembrane transporter activity"/>
    <property type="evidence" value="ECO:0007669"/>
    <property type="project" value="InterPro"/>
</dbReference>
<keyword evidence="6" id="KW-0406">Ion transport</keyword>
<dbReference type="InterPro" id="IPR003445">
    <property type="entry name" value="Cat_transpt"/>
</dbReference>
<comment type="subcellular location">
    <subcellularLocation>
        <location evidence="1">Cell membrane</location>
        <topology evidence="1">Multi-pass membrane protein</topology>
    </subcellularLocation>
</comment>
<keyword evidence="7 8" id="KW-0472">Membrane</keyword>
<keyword evidence="4 8" id="KW-0812">Transmembrane</keyword>
<gene>
    <name evidence="9" type="ORF">SAMN05192553_10450</name>
</gene>
<feature type="transmembrane region" description="Helical" evidence="8">
    <location>
        <begin position="174"/>
        <end position="193"/>
    </location>
</feature>
<evidence type="ECO:0000256" key="3">
    <source>
        <dbReference type="ARBA" id="ARBA00022475"/>
    </source>
</evidence>
<proteinExistence type="predicted"/>
<reference evidence="10" key="1">
    <citation type="submission" date="2016-10" db="EMBL/GenBank/DDBJ databases">
        <authorList>
            <person name="Varghese N."/>
            <person name="Submissions S."/>
        </authorList>
    </citation>
    <scope>NUCLEOTIDE SEQUENCE [LARGE SCALE GENOMIC DNA]</scope>
    <source>
        <strain evidence="10">IBRC-M 10761</strain>
    </source>
</reference>
<dbReference type="AlphaFoldDB" id="A0A1H6YZF2"/>
<feature type="transmembrane region" description="Helical" evidence="8">
    <location>
        <begin position="406"/>
        <end position="425"/>
    </location>
</feature>
<keyword evidence="2" id="KW-0813">Transport</keyword>
<evidence type="ECO:0000256" key="8">
    <source>
        <dbReference type="SAM" id="Phobius"/>
    </source>
</evidence>
<evidence type="ECO:0000256" key="6">
    <source>
        <dbReference type="ARBA" id="ARBA00023065"/>
    </source>
</evidence>
<evidence type="ECO:0000256" key="5">
    <source>
        <dbReference type="ARBA" id="ARBA00022989"/>
    </source>
</evidence>
<feature type="transmembrane region" description="Helical" evidence="8">
    <location>
        <begin position="233"/>
        <end position="257"/>
    </location>
</feature>
<dbReference type="GO" id="GO:0030001">
    <property type="term" value="P:metal ion transport"/>
    <property type="evidence" value="ECO:0007669"/>
    <property type="project" value="UniProtKB-ARBA"/>
</dbReference>
<feature type="transmembrane region" description="Helical" evidence="8">
    <location>
        <begin position="351"/>
        <end position="375"/>
    </location>
</feature>
<feature type="transmembrane region" description="Helical" evidence="8">
    <location>
        <begin position="460"/>
        <end position="479"/>
    </location>
</feature>
<dbReference type="EMBL" id="FNZH01000004">
    <property type="protein sequence ID" value="SEJ45746.1"/>
    <property type="molecule type" value="Genomic_DNA"/>
</dbReference>
<protein>
    <submittedName>
        <fullName evidence="9">Trk-type K+ transport system, membrane component</fullName>
    </submittedName>
</protein>
<keyword evidence="5 8" id="KW-1133">Transmembrane helix</keyword>
<dbReference type="Pfam" id="PF02386">
    <property type="entry name" value="TrkH"/>
    <property type="match status" value="1"/>
</dbReference>
<dbReference type="STRING" id="1416801.SAMN05192553_10450"/>
<dbReference type="GO" id="GO:0005886">
    <property type="term" value="C:plasma membrane"/>
    <property type="evidence" value="ECO:0007669"/>
    <property type="project" value="UniProtKB-SubCell"/>
</dbReference>
<dbReference type="PANTHER" id="PTHR32024:SF1">
    <property type="entry name" value="KTR SYSTEM POTASSIUM UPTAKE PROTEIN B"/>
    <property type="match status" value="1"/>
</dbReference>
<accession>A0A1H6YZF2</accession>
<sequence>MEYRFILLLLACFSWPVPNSEQVMAGTTDHYYFVSNEACWQMNVSLLYKIALWTSSLGVIALISDFGYSQNEFSQRFLDGFYFVVLGIGVVSTAVRYIENYKLIARKVFIFDFLSVCFTLWVFYLFLFVGVPFETDLLLENPIWVRIAVFTTFIREFSEVKFNYKRTVLNPAQLFVASFLFIILLGTLLLMLPRATHEGISFIDALFTSTSAVCVTGLIVVDTGSYFTDFGQIIIMLLIQIGGLGILTFASYFSYFFRGGSTYENKLALRDITSSKTIGNVFSTLKYIIFITFSIELLSGLLIYSSLDRGSFASQYERVFFSVFHAISAFCNAGFSTLSNSLYESEFRFNYALQLTVILSFVLGGLGFPIVANIVNYSNYRLRKLFSFGRNKVGYRPWVLNLNSRITLITTFSITAIAFVAFFVLEYNNTLAEHRGLGKVVTALFGATTPRTAGFNSIDTASMLFPTTMMVFLLMWIGASPASTGGGIKTSTFAIATLNILSLAKGKDRIEVFGREIAAISVRRSFAIISLSLLVIGLGIMLISIFETDKDLMDIGFECFSAYSTVGLSLGITGKLVNESKLILIVIMFVGRVSMLTIVIAVFRKVRRKNYRYPTEEITIN</sequence>
<evidence type="ECO:0000256" key="4">
    <source>
        <dbReference type="ARBA" id="ARBA00022692"/>
    </source>
</evidence>
<feature type="transmembrane region" description="Helical" evidence="8">
    <location>
        <begin position="525"/>
        <end position="546"/>
    </location>
</feature>
<feature type="transmembrane region" description="Helical" evidence="8">
    <location>
        <begin position="80"/>
        <end position="98"/>
    </location>
</feature>
<feature type="transmembrane region" description="Helical" evidence="8">
    <location>
        <begin position="199"/>
        <end position="221"/>
    </location>
</feature>
<organism evidence="9 10">
    <name type="scientific">Cyclobacterium xiamenense</name>
    <dbReference type="NCBI Taxonomy" id="1297121"/>
    <lineage>
        <taxon>Bacteria</taxon>
        <taxon>Pseudomonadati</taxon>
        <taxon>Bacteroidota</taxon>
        <taxon>Cytophagia</taxon>
        <taxon>Cytophagales</taxon>
        <taxon>Cyclobacteriaceae</taxon>
        <taxon>Cyclobacterium</taxon>
    </lineage>
</organism>
<dbReference type="PANTHER" id="PTHR32024">
    <property type="entry name" value="TRK SYSTEM POTASSIUM UPTAKE PROTEIN TRKG-RELATED"/>
    <property type="match status" value="1"/>
</dbReference>
<keyword evidence="10" id="KW-1185">Reference proteome</keyword>
<feature type="transmembrane region" description="Helical" evidence="8">
    <location>
        <begin position="287"/>
        <end position="307"/>
    </location>
</feature>
<evidence type="ECO:0000256" key="7">
    <source>
        <dbReference type="ARBA" id="ARBA00023136"/>
    </source>
</evidence>
<dbReference type="RefSeq" id="WP_244891176.1">
    <property type="nucleotide sequence ID" value="NZ_FNZH01000004.1"/>
</dbReference>
<feature type="transmembrane region" description="Helical" evidence="8">
    <location>
        <begin position="319"/>
        <end position="339"/>
    </location>
</feature>
<name>A0A1H6YZF2_9BACT</name>
<evidence type="ECO:0000256" key="2">
    <source>
        <dbReference type="ARBA" id="ARBA00022448"/>
    </source>
</evidence>
<dbReference type="Proteomes" id="UP000199403">
    <property type="component" value="Unassembled WGS sequence"/>
</dbReference>
<evidence type="ECO:0000313" key="10">
    <source>
        <dbReference type="Proteomes" id="UP000199403"/>
    </source>
</evidence>
<feature type="transmembrane region" description="Helical" evidence="8">
    <location>
        <begin position="110"/>
        <end position="131"/>
    </location>
</feature>